<feature type="binding site" evidence="6">
    <location>
        <position position="104"/>
    </location>
    <ligand>
        <name>Mg(2+)</name>
        <dbReference type="ChEBI" id="CHEBI:18420"/>
        <label>1</label>
        <note>catalytic</note>
    </ligand>
</feature>
<evidence type="ECO:0000256" key="4">
    <source>
        <dbReference type="ARBA" id="ARBA00022801"/>
    </source>
</evidence>
<dbReference type="Pfam" id="PF00459">
    <property type="entry name" value="Inositol_P"/>
    <property type="match status" value="1"/>
</dbReference>
<dbReference type="EMBL" id="VDFQ02000006">
    <property type="protein sequence ID" value="KAA1420053.1"/>
    <property type="molecule type" value="Genomic_DNA"/>
</dbReference>
<dbReference type="RefSeq" id="WP_149771277.1">
    <property type="nucleotide sequence ID" value="NZ_VDFQ02000006.1"/>
</dbReference>
<protein>
    <recommendedName>
        <fullName evidence="7">Inositol-1-monophosphatase</fullName>
        <ecNumber evidence="7">3.1.3.25</ecNumber>
    </recommendedName>
</protein>
<evidence type="ECO:0000256" key="2">
    <source>
        <dbReference type="ARBA" id="ARBA00001946"/>
    </source>
</evidence>
<comment type="similarity">
    <text evidence="7">Belongs to the inositol monophosphatase superfamily.</text>
</comment>
<dbReference type="PROSITE" id="PS00629">
    <property type="entry name" value="IMP_1"/>
    <property type="match status" value="1"/>
</dbReference>
<dbReference type="Gene3D" id="3.30.540.10">
    <property type="entry name" value="Fructose-1,6-Bisphosphatase, subunit A, domain 1"/>
    <property type="match status" value="1"/>
</dbReference>
<evidence type="ECO:0000256" key="5">
    <source>
        <dbReference type="ARBA" id="ARBA00022842"/>
    </source>
</evidence>
<keyword evidence="3 6" id="KW-0479">Metal-binding</keyword>
<evidence type="ECO:0000256" key="7">
    <source>
        <dbReference type="RuleBase" id="RU364068"/>
    </source>
</evidence>
<feature type="binding site" evidence="6">
    <location>
        <position position="74"/>
    </location>
    <ligand>
        <name>Mg(2+)</name>
        <dbReference type="ChEBI" id="CHEBI:18420"/>
        <label>1</label>
        <note>catalytic</note>
    </ligand>
</feature>
<dbReference type="PANTHER" id="PTHR20854">
    <property type="entry name" value="INOSITOL MONOPHOSPHATASE"/>
    <property type="match status" value="1"/>
</dbReference>
<dbReference type="CDD" id="cd01639">
    <property type="entry name" value="IMPase"/>
    <property type="match status" value="1"/>
</dbReference>
<accession>A0A5Q6RPR7</accession>
<feature type="region of interest" description="Disordered" evidence="8">
    <location>
        <begin position="71"/>
        <end position="91"/>
    </location>
</feature>
<dbReference type="EC" id="3.1.3.25" evidence="7"/>
<dbReference type="GO" id="GO:0008934">
    <property type="term" value="F:inositol monophosphate 1-phosphatase activity"/>
    <property type="evidence" value="ECO:0007669"/>
    <property type="project" value="InterPro"/>
</dbReference>
<dbReference type="Gene3D" id="3.40.190.80">
    <property type="match status" value="1"/>
</dbReference>
<organism evidence="9 10">
    <name type="scientific">Mumia zhuanghuii</name>
    <dbReference type="NCBI Taxonomy" id="2585211"/>
    <lineage>
        <taxon>Bacteria</taxon>
        <taxon>Bacillati</taxon>
        <taxon>Actinomycetota</taxon>
        <taxon>Actinomycetes</taxon>
        <taxon>Propionibacteriales</taxon>
        <taxon>Nocardioidaceae</taxon>
        <taxon>Mumia</taxon>
    </lineage>
</organism>
<evidence type="ECO:0000256" key="1">
    <source>
        <dbReference type="ARBA" id="ARBA00001033"/>
    </source>
</evidence>
<dbReference type="PANTHER" id="PTHR20854:SF4">
    <property type="entry name" value="INOSITOL-1-MONOPHOSPHATASE-RELATED"/>
    <property type="match status" value="1"/>
</dbReference>
<sequence>MTALPDGEELLSLAVRTARDAAAYVRAARPEGRVQVAATKSSDTDPVTAIDRATERLVRERIAAERPQDTFLGEEFGESPGEELGEEGGRADGASGVRWVVDPIDGTVNFVYGLRHSAVAIAAEIDGEVEVGCVVDIATGHEFTAVRGQGSYLREAPDSDLVRLQSVAPPSASHALVATGFNYVPEVRAHQAAAVARLLLDVRDIRRTGSAALDFCALAAGRLDAYVEQGLAPWDIAAGGLVAREAGVVVAGLDGPPDERLVLAAPEPFAQEFFRLVRACGF</sequence>
<dbReference type="GO" id="GO:0006020">
    <property type="term" value="P:inositol metabolic process"/>
    <property type="evidence" value="ECO:0007669"/>
    <property type="project" value="TreeGrafter"/>
</dbReference>
<comment type="cofactor">
    <cofactor evidence="2 6 7">
        <name>Mg(2+)</name>
        <dbReference type="ChEBI" id="CHEBI:18420"/>
    </cofactor>
</comment>
<dbReference type="GO" id="GO:0046872">
    <property type="term" value="F:metal ion binding"/>
    <property type="evidence" value="ECO:0007669"/>
    <property type="project" value="UniProtKB-KW"/>
</dbReference>
<feature type="binding site" evidence="6">
    <location>
        <position position="105"/>
    </location>
    <ligand>
        <name>Mg(2+)</name>
        <dbReference type="ChEBI" id="CHEBI:18420"/>
        <label>1</label>
        <note>catalytic</note>
    </ligand>
</feature>
<evidence type="ECO:0000256" key="6">
    <source>
        <dbReference type="PIRSR" id="PIRSR600760-2"/>
    </source>
</evidence>
<proteinExistence type="inferred from homology"/>
<dbReference type="Proteomes" id="UP000307768">
    <property type="component" value="Unassembled WGS sequence"/>
</dbReference>
<dbReference type="InterPro" id="IPR033942">
    <property type="entry name" value="IMPase"/>
</dbReference>
<dbReference type="SUPFAM" id="SSF56655">
    <property type="entry name" value="Carbohydrate phosphatase"/>
    <property type="match status" value="1"/>
</dbReference>
<feature type="binding site" evidence="6">
    <location>
        <position position="235"/>
    </location>
    <ligand>
        <name>Mg(2+)</name>
        <dbReference type="ChEBI" id="CHEBI:18420"/>
        <label>1</label>
        <note>catalytic</note>
    </ligand>
</feature>
<reference evidence="9 10" key="1">
    <citation type="submission" date="2019-09" db="EMBL/GenBank/DDBJ databases">
        <title>Mumia zhuanghuii sp. nov. isolated from the intestinal contents of plateau pika (Ochotona curzoniae) in the Qinghai-Tibet plateau of China.</title>
        <authorList>
            <person name="Tian Z."/>
        </authorList>
    </citation>
    <scope>NUCLEOTIDE SEQUENCE [LARGE SCALE GENOMIC DNA]</scope>
    <source>
        <strain evidence="10">350</strain>
    </source>
</reference>
<feature type="compositionally biased region" description="Acidic residues" evidence="8">
    <location>
        <begin position="75"/>
        <end position="86"/>
    </location>
</feature>
<comment type="catalytic activity">
    <reaction evidence="1 7">
        <text>a myo-inositol phosphate + H2O = myo-inositol + phosphate</text>
        <dbReference type="Rhea" id="RHEA:24056"/>
        <dbReference type="ChEBI" id="CHEBI:15377"/>
        <dbReference type="ChEBI" id="CHEBI:17268"/>
        <dbReference type="ChEBI" id="CHEBI:43474"/>
        <dbReference type="ChEBI" id="CHEBI:84139"/>
        <dbReference type="EC" id="3.1.3.25"/>
    </reaction>
</comment>
<keyword evidence="5 6" id="KW-0460">Magnesium</keyword>
<dbReference type="InterPro" id="IPR000760">
    <property type="entry name" value="Inositol_monophosphatase-like"/>
</dbReference>
<evidence type="ECO:0000256" key="3">
    <source>
        <dbReference type="ARBA" id="ARBA00022723"/>
    </source>
</evidence>
<comment type="caution">
    <text evidence="9">The sequence shown here is derived from an EMBL/GenBank/DDBJ whole genome shotgun (WGS) entry which is preliminary data.</text>
</comment>
<dbReference type="OrthoDB" id="9772456at2"/>
<evidence type="ECO:0000313" key="10">
    <source>
        <dbReference type="Proteomes" id="UP000307768"/>
    </source>
</evidence>
<dbReference type="PRINTS" id="PR00377">
    <property type="entry name" value="IMPHPHTASES"/>
</dbReference>
<keyword evidence="4 7" id="KW-0378">Hydrolase</keyword>
<feature type="binding site" evidence="6">
    <location>
        <position position="102"/>
    </location>
    <ligand>
        <name>Mg(2+)</name>
        <dbReference type="ChEBI" id="CHEBI:18420"/>
        <label>1</label>
        <note>catalytic</note>
    </ligand>
</feature>
<gene>
    <name evidence="9" type="ORF">FE697_019435</name>
</gene>
<name>A0A5Q6RPR7_9ACTN</name>
<dbReference type="InterPro" id="IPR020583">
    <property type="entry name" value="Inositol_monoP_metal-BS"/>
</dbReference>
<evidence type="ECO:0000313" key="9">
    <source>
        <dbReference type="EMBL" id="KAA1420053.1"/>
    </source>
</evidence>
<dbReference type="AlphaFoldDB" id="A0A5Q6RPR7"/>
<dbReference type="GO" id="GO:0007165">
    <property type="term" value="P:signal transduction"/>
    <property type="evidence" value="ECO:0007669"/>
    <property type="project" value="TreeGrafter"/>
</dbReference>
<evidence type="ECO:0000256" key="8">
    <source>
        <dbReference type="SAM" id="MobiDB-lite"/>
    </source>
</evidence>